<dbReference type="OrthoDB" id="289937at2"/>
<keyword evidence="13" id="KW-0966">Cell projection</keyword>
<reference evidence="13 14" key="1">
    <citation type="submission" date="2017-02" db="EMBL/GenBank/DDBJ databases">
        <title>Complete genome sequence of the drought resistance-promoting endophyte Pantoea alhagi LTYR-11Z.</title>
        <authorList>
            <person name="Zhang L."/>
        </authorList>
    </citation>
    <scope>NUCLEOTIDE SEQUENCE [LARGE SCALE GENOMIC DNA]</scope>
    <source>
        <strain evidence="13 14">LTYR-11Z</strain>
    </source>
</reference>
<dbReference type="STRING" id="1891675.B1H58_19830"/>
<keyword evidence="7" id="KW-1005">Bacterial flagellum biogenesis</keyword>
<dbReference type="InterPro" id="IPR013377">
    <property type="entry name" value="FlgJ"/>
</dbReference>
<dbReference type="RefSeq" id="WP_085072118.1">
    <property type="nucleotide sequence ID" value="NZ_CP019706.1"/>
</dbReference>
<keyword evidence="13" id="KW-0282">Flagellum</keyword>
<evidence type="ECO:0000256" key="10">
    <source>
        <dbReference type="ARBA" id="ARBA00023316"/>
    </source>
</evidence>
<dbReference type="Gene3D" id="1.10.530.10">
    <property type="match status" value="1"/>
</dbReference>
<comment type="similarity">
    <text evidence="4">In the C-terminal section; belongs to the glycosyl hydrolase 73 family.</text>
</comment>
<keyword evidence="6" id="KW-0574">Periplasm</keyword>
<evidence type="ECO:0000256" key="2">
    <source>
        <dbReference type="ARBA" id="ARBA00004418"/>
    </source>
</evidence>
<keyword evidence="14" id="KW-1185">Reference proteome</keyword>
<evidence type="ECO:0000256" key="8">
    <source>
        <dbReference type="ARBA" id="ARBA00022801"/>
    </source>
</evidence>
<accession>A0A1W6BAH0</accession>
<dbReference type="NCBIfam" id="TIGR02541">
    <property type="entry name" value="flagell_FlgJ"/>
    <property type="match status" value="1"/>
</dbReference>
<dbReference type="Pfam" id="PF01832">
    <property type="entry name" value="Glucosaminidase"/>
    <property type="match status" value="1"/>
</dbReference>
<evidence type="ECO:0000256" key="1">
    <source>
        <dbReference type="ARBA" id="ARBA00002954"/>
    </source>
</evidence>
<evidence type="ECO:0000313" key="13">
    <source>
        <dbReference type="EMBL" id="ARJ44074.1"/>
    </source>
</evidence>
<keyword evidence="8" id="KW-0378">Hydrolase</keyword>
<dbReference type="PANTHER" id="PTHR33308:SF9">
    <property type="entry name" value="PEPTIDOGLYCAN HYDROLASE FLGJ"/>
    <property type="match status" value="1"/>
</dbReference>
<keyword evidence="10" id="KW-0961">Cell wall biogenesis/degradation</keyword>
<dbReference type="PRINTS" id="PR01002">
    <property type="entry name" value="FLGFLGJ"/>
</dbReference>
<dbReference type="GO" id="GO:0071555">
    <property type="term" value="P:cell wall organization"/>
    <property type="evidence" value="ECO:0007669"/>
    <property type="project" value="UniProtKB-KW"/>
</dbReference>
<dbReference type="EMBL" id="CP019706">
    <property type="protein sequence ID" value="ARJ44074.1"/>
    <property type="molecule type" value="Genomic_DNA"/>
</dbReference>
<proteinExistence type="inferred from homology"/>
<dbReference type="GO" id="GO:0044780">
    <property type="term" value="P:bacterial-type flagellum assembly"/>
    <property type="evidence" value="ECO:0007669"/>
    <property type="project" value="InterPro"/>
</dbReference>
<dbReference type="SMART" id="SM00047">
    <property type="entry name" value="LYZ2"/>
    <property type="match status" value="1"/>
</dbReference>
<gene>
    <name evidence="13" type="ORF">B1H58_19830</name>
</gene>
<evidence type="ECO:0000256" key="5">
    <source>
        <dbReference type="ARBA" id="ARBA00013433"/>
    </source>
</evidence>
<evidence type="ECO:0000259" key="12">
    <source>
        <dbReference type="SMART" id="SM00047"/>
    </source>
</evidence>
<dbReference type="GO" id="GO:0042597">
    <property type="term" value="C:periplasmic space"/>
    <property type="evidence" value="ECO:0007669"/>
    <property type="project" value="UniProtKB-SubCell"/>
</dbReference>
<comment type="subcellular location">
    <subcellularLocation>
        <location evidence="2">Periplasm</location>
    </subcellularLocation>
</comment>
<dbReference type="InterPro" id="IPR019301">
    <property type="entry name" value="Flagellar_prot_FlgJ_N"/>
</dbReference>
<dbReference type="AlphaFoldDB" id="A0A1W6BAH0"/>
<evidence type="ECO:0000313" key="14">
    <source>
        <dbReference type="Proteomes" id="UP000192900"/>
    </source>
</evidence>
<feature type="domain" description="Mannosyl-glycoprotein endo-beta-N-acetylglucosamidase-like" evidence="12">
    <location>
        <begin position="151"/>
        <end position="315"/>
    </location>
</feature>
<dbReference type="KEGG" id="palh:B1H58_19830"/>
<evidence type="ECO:0000256" key="7">
    <source>
        <dbReference type="ARBA" id="ARBA00022795"/>
    </source>
</evidence>
<dbReference type="InterPro" id="IPR002901">
    <property type="entry name" value="MGlyc_endo_b_GlcNAc-like_dom"/>
</dbReference>
<evidence type="ECO:0000256" key="3">
    <source>
        <dbReference type="ARBA" id="ARBA00006880"/>
    </source>
</evidence>
<evidence type="ECO:0000256" key="9">
    <source>
        <dbReference type="ARBA" id="ARBA00023295"/>
    </source>
</evidence>
<dbReference type="GO" id="GO:0016798">
    <property type="term" value="F:hydrolase activity, acting on glycosyl bonds"/>
    <property type="evidence" value="ECO:0007669"/>
    <property type="project" value="UniProtKB-KW"/>
</dbReference>
<dbReference type="PANTHER" id="PTHR33308">
    <property type="entry name" value="PEPTIDOGLYCAN HYDROLASE FLGJ"/>
    <property type="match status" value="1"/>
</dbReference>
<dbReference type="InterPro" id="IPR051056">
    <property type="entry name" value="Glycosyl_Hydrolase_73"/>
</dbReference>
<protein>
    <recommendedName>
        <fullName evidence="5">Peptidoglycan hydrolase FlgJ</fullName>
    </recommendedName>
    <alternativeName>
        <fullName evidence="11">Muramidase FlgJ</fullName>
    </alternativeName>
</protein>
<dbReference type="GO" id="GO:0071973">
    <property type="term" value="P:bacterial-type flagellum-dependent cell motility"/>
    <property type="evidence" value="ECO:0007669"/>
    <property type="project" value="TreeGrafter"/>
</dbReference>
<comment type="similarity">
    <text evidence="3">In the N-terminal section; belongs to the FlgJ family.</text>
</comment>
<dbReference type="FunFam" id="2.10.70.40:FF:000001">
    <property type="entry name" value="Flagellar assembly peptidoglycan hydrolase FlgJ"/>
    <property type="match status" value="1"/>
</dbReference>
<dbReference type="Gene3D" id="2.10.70.40">
    <property type="entry name" value="peptidoglycan hydrolase"/>
    <property type="match status" value="1"/>
</dbReference>
<organism evidence="13 14">
    <name type="scientific">Pantoea alhagi</name>
    <dbReference type="NCBI Taxonomy" id="1891675"/>
    <lineage>
        <taxon>Bacteria</taxon>
        <taxon>Pseudomonadati</taxon>
        <taxon>Pseudomonadota</taxon>
        <taxon>Gammaproteobacteria</taxon>
        <taxon>Enterobacterales</taxon>
        <taxon>Erwiniaceae</taxon>
        <taxon>Pantoea</taxon>
    </lineage>
</organism>
<keyword evidence="13" id="KW-0969">Cilium</keyword>
<name>A0A1W6BAH0_9GAMM</name>
<dbReference type="Pfam" id="PF10135">
    <property type="entry name" value="Rod-binding"/>
    <property type="match status" value="1"/>
</dbReference>
<sequence>MNDTQSVMSAAYDSQALNSLKRQAGNDPQGQALQVAKQVEGMFVQMMLKSMRQALPQDGLLSTEQTRMFTSMYDQQIAQEMGNKGLGLADVIVKQMMPAQAPDERAGTVPMPLDRSVVINTLLPRQMEQMQTQMAQMVQRAMPRLPQPTAGAPLSGDSSDFIAKLTQPAQLASQQTGIPHQLILAQAALESGWGKRQILTEDGKPSYNLFGIKATGSWQGKTTEITTTEYENGVAKKVKAAFRVYDSYIDALADYANLLSKNSRYAKVTTAKTAEEGAHALQAAGYATDPKYAKKLVGMIQQFKDLGEKVAKAYGNELGDLF</sequence>
<evidence type="ECO:0000256" key="4">
    <source>
        <dbReference type="ARBA" id="ARBA00007974"/>
    </source>
</evidence>
<comment type="function">
    <text evidence="1">Flagellum-specific muramidase which hydrolyzes the peptidoglycan layer to assemble the rod structure in the periplasmic space.</text>
</comment>
<dbReference type="GO" id="GO:0004040">
    <property type="term" value="F:amidase activity"/>
    <property type="evidence" value="ECO:0007669"/>
    <property type="project" value="InterPro"/>
</dbReference>
<keyword evidence="9" id="KW-0326">Glycosidase</keyword>
<evidence type="ECO:0000256" key="11">
    <source>
        <dbReference type="ARBA" id="ARBA00030835"/>
    </source>
</evidence>
<dbReference type="Proteomes" id="UP000192900">
    <property type="component" value="Chromosome"/>
</dbReference>
<evidence type="ECO:0000256" key="6">
    <source>
        <dbReference type="ARBA" id="ARBA00022764"/>
    </source>
</evidence>